<dbReference type="EMBL" id="BMJQ01000027">
    <property type="protein sequence ID" value="GGF48150.1"/>
    <property type="molecule type" value="Genomic_DNA"/>
</dbReference>
<sequence length="117" mass="12112">MSETDRVASAARRRFLSSTALGGLSLLGGVGLLMSARTARAWSEQPMDAATHRLYADRCKLATDGYHEQLAAEERTKLAGTMSDAQITAALAAMRCPICGCPVVASAPVATTAGKAG</sequence>
<evidence type="ECO:0000313" key="1">
    <source>
        <dbReference type="EMBL" id="GGF48150.1"/>
    </source>
</evidence>
<keyword evidence="2" id="KW-1185">Reference proteome</keyword>
<evidence type="ECO:0000313" key="2">
    <source>
        <dbReference type="Proteomes" id="UP000646365"/>
    </source>
</evidence>
<dbReference type="Proteomes" id="UP000646365">
    <property type="component" value="Unassembled WGS sequence"/>
</dbReference>
<reference evidence="1" key="2">
    <citation type="submission" date="2020-09" db="EMBL/GenBank/DDBJ databases">
        <authorList>
            <person name="Sun Q."/>
            <person name="Zhou Y."/>
        </authorList>
    </citation>
    <scope>NUCLEOTIDE SEQUENCE</scope>
    <source>
        <strain evidence="1">CGMCC 1.15725</strain>
    </source>
</reference>
<gene>
    <name evidence="1" type="ORF">GCM10011611_63210</name>
</gene>
<comment type="caution">
    <text evidence="1">The sequence shown here is derived from an EMBL/GenBank/DDBJ whole genome shotgun (WGS) entry which is preliminary data.</text>
</comment>
<name>A0A8J2Z1L6_9PROT</name>
<protein>
    <submittedName>
        <fullName evidence="1">Uncharacterized protein</fullName>
    </submittedName>
</protein>
<proteinExistence type="predicted"/>
<dbReference type="RefSeq" id="WP_189052200.1">
    <property type="nucleotide sequence ID" value="NZ_BMJQ01000027.1"/>
</dbReference>
<organism evidence="1 2">
    <name type="scientific">Aliidongia dinghuensis</name>
    <dbReference type="NCBI Taxonomy" id="1867774"/>
    <lineage>
        <taxon>Bacteria</taxon>
        <taxon>Pseudomonadati</taxon>
        <taxon>Pseudomonadota</taxon>
        <taxon>Alphaproteobacteria</taxon>
        <taxon>Rhodospirillales</taxon>
        <taxon>Dongiaceae</taxon>
        <taxon>Aliidongia</taxon>
    </lineage>
</organism>
<dbReference type="InterPro" id="IPR006311">
    <property type="entry name" value="TAT_signal"/>
</dbReference>
<dbReference type="AlphaFoldDB" id="A0A8J2Z1L6"/>
<reference evidence="1" key="1">
    <citation type="journal article" date="2014" name="Int. J. Syst. Evol. Microbiol.">
        <title>Complete genome sequence of Corynebacterium casei LMG S-19264T (=DSM 44701T), isolated from a smear-ripened cheese.</title>
        <authorList>
            <consortium name="US DOE Joint Genome Institute (JGI-PGF)"/>
            <person name="Walter F."/>
            <person name="Albersmeier A."/>
            <person name="Kalinowski J."/>
            <person name="Ruckert C."/>
        </authorList>
    </citation>
    <scope>NUCLEOTIDE SEQUENCE</scope>
    <source>
        <strain evidence="1">CGMCC 1.15725</strain>
    </source>
</reference>
<dbReference type="PROSITE" id="PS51318">
    <property type="entry name" value="TAT"/>
    <property type="match status" value="1"/>
</dbReference>
<accession>A0A8J2Z1L6</accession>